<dbReference type="AlphaFoldDB" id="A0A8H6M1V9"/>
<dbReference type="EMBL" id="JACGCI010000070">
    <property type="protein sequence ID" value="KAF6748607.1"/>
    <property type="molecule type" value="Genomic_DNA"/>
</dbReference>
<dbReference type="Gene3D" id="3.80.10.10">
    <property type="entry name" value="Ribonuclease Inhibitor"/>
    <property type="match status" value="1"/>
</dbReference>
<feature type="region of interest" description="Disordered" evidence="1">
    <location>
        <begin position="46"/>
        <end position="69"/>
    </location>
</feature>
<sequence length="639" mass="71375">MQGSWVDLIIRLTSALTYKTSSYGIIGRPIADEAIFDFIKGRRERSTTRVQRGRKKDSRQGVKCSRRNGQYQSTKTASLWKGECFNLDLASHRVFTPAKNSARMTEPHLLVILIVARGRLGGIGAASGLRGIQCTRSASACRILDSLRPKNLPKLSCNDSTHESPGPTSTFGVLRRRPSDFEALGLCRSVHALFDVSGQNSFSSSFTTAITGHLLNLNKPDLSRIHDQSYPSSEVRLHEWTLAPDLVRIAQECRMPSTQERRQIVAARRDYQEKLKDLRIRHPRGRGPLRLAELRDTCERAVSHLISSKRIFQEVIKAANGAQCTGAPSATEPLLLVSRWWNSVAVETPLLWLNMRIKAQEQKPESIPLVKSHNVPGMRIWMDRLVSYPWNLSIYSSVKASSGSFFVPLYGSADMEIFTEIGRLFEGHPAILSLKRLAIEADDLEVGLGAVAFPNVTSAVIICHSRRDPVSIEHQALQDLPHLPSLTQLVLTKTCTDRPHEPILGGRITWSQLTHLSLNVSVSFKQWRKVFPQCTSLVEGHFALTSPTGEFVGVRTIESVTFPHLKELVFTLNSPFQWIQSWEGLRFPALEKLRCFTWLPAIDSSLSPNIFFPLETLTHLCLVDSSQSQGGGLNVGQVH</sequence>
<comment type="caution">
    <text evidence="2">The sequence shown here is derived from an EMBL/GenBank/DDBJ whole genome shotgun (WGS) entry which is preliminary data.</text>
</comment>
<evidence type="ECO:0000256" key="1">
    <source>
        <dbReference type="SAM" id="MobiDB-lite"/>
    </source>
</evidence>
<proteinExistence type="predicted"/>
<gene>
    <name evidence="2" type="ORF">DFP72DRAFT_853466</name>
</gene>
<dbReference type="Proteomes" id="UP000521943">
    <property type="component" value="Unassembled WGS sequence"/>
</dbReference>
<organism evidence="2 3">
    <name type="scientific">Ephemerocybe angulata</name>
    <dbReference type="NCBI Taxonomy" id="980116"/>
    <lineage>
        <taxon>Eukaryota</taxon>
        <taxon>Fungi</taxon>
        <taxon>Dikarya</taxon>
        <taxon>Basidiomycota</taxon>
        <taxon>Agaricomycotina</taxon>
        <taxon>Agaricomycetes</taxon>
        <taxon>Agaricomycetidae</taxon>
        <taxon>Agaricales</taxon>
        <taxon>Agaricineae</taxon>
        <taxon>Psathyrellaceae</taxon>
        <taxon>Ephemerocybe</taxon>
    </lineage>
</organism>
<protein>
    <submittedName>
        <fullName evidence="2">Uncharacterized protein</fullName>
    </submittedName>
</protein>
<evidence type="ECO:0000313" key="3">
    <source>
        <dbReference type="Proteomes" id="UP000521943"/>
    </source>
</evidence>
<reference evidence="2 3" key="1">
    <citation type="submission" date="2020-07" db="EMBL/GenBank/DDBJ databases">
        <title>Comparative genomics of pyrophilous fungi reveals a link between fire events and developmental genes.</title>
        <authorList>
            <consortium name="DOE Joint Genome Institute"/>
            <person name="Steindorff A.S."/>
            <person name="Carver A."/>
            <person name="Calhoun S."/>
            <person name="Stillman K."/>
            <person name="Liu H."/>
            <person name="Lipzen A."/>
            <person name="Pangilinan J."/>
            <person name="Labutti K."/>
            <person name="Bruns T.D."/>
            <person name="Grigoriev I.V."/>
        </authorList>
    </citation>
    <scope>NUCLEOTIDE SEQUENCE [LARGE SCALE GENOMIC DNA]</scope>
    <source>
        <strain evidence="2 3">CBS 144469</strain>
    </source>
</reference>
<evidence type="ECO:0000313" key="2">
    <source>
        <dbReference type="EMBL" id="KAF6748607.1"/>
    </source>
</evidence>
<name>A0A8H6M1V9_9AGAR</name>
<accession>A0A8H6M1V9</accession>
<keyword evidence="3" id="KW-1185">Reference proteome</keyword>
<dbReference type="InterPro" id="IPR032675">
    <property type="entry name" value="LRR_dom_sf"/>
</dbReference>